<keyword evidence="5" id="KW-0067">ATP-binding</keyword>
<dbReference type="InterPro" id="IPR027417">
    <property type="entry name" value="P-loop_NTPase"/>
</dbReference>
<dbReference type="PROSITE" id="PS51194">
    <property type="entry name" value="HELICASE_CTER"/>
    <property type="match status" value="1"/>
</dbReference>
<feature type="compositionally biased region" description="Low complexity" evidence="7">
    <location>
        <begin position="175"/>
        <end position="187"/>
    </location>
</feature>
<dbReference type="InterPro" id="IPR011545">
    <property type="entry name" value="DEAD/DEAH_box_helicase_dom"/>
</dbReference>
<dbReference type="GO" id="GO:0003676">
    <property type="term" value="F:nucleic acid binding"/>
    <property type="evidence" value="ECO:0007669"/>
    <property type="project" value="InterPro"/>
</dbReference>
<evidence type="ECO:0000256" key="3">
    <source>
        <dbReference type="ARBA" id="ARBA00022801"/>
    </source>
</evidence>
<gene>
    <name evidence="11" type="ORF">OC846_004295</name>
</gene>
<dbReference type="GO" id="GO:0003724">
    <property type="term" value="F:RNA helicase activity"/>
    <property type="evidence" value="ECO:0007669"/>
    <property type="project" value="UniProtKB-EC"/>
</dbReference>
<dbReference type="SMART" id="SM00487">
    <property type="entry name" value="DEXDc"/>
    <property type="match status" value="1"/>
</dbReference>
<feature type="region of interest" description="Disordered" evidence="7">
    <location>
        <begin position="62"/>
        <end position="135"/>
    </location>
</feature>
<evidence type="ECO:0000256" key="4">
    <source>
        <dbReference type="ARBA" id="ARBA00022806"/>
    </source>
</evidence>
<feature type="compositionally biased region" description="Low complexity" evidence="7">
    <location>
        <begin position="31"/>
        <end position="49"/>
    </location>
</feature>
<reference evidence="11" key="1">
    <citation type="journal article" date="2023" name="PhytoFront">
        <title>Draft Genome Resources of Seven Strains of Tilletia horrida, Causal Agent of Kernel Smut of Rice.</title>
        <authorList>
            <person name="Khanal S."/>
            <person name="Antony Babu S."/>
            <person name="Zhou X.G."/>
        </authorList>
    </citation>
    <scope>NUCLEOTIDE SEQUENCE</scope>
    <source>
        <strain evidence="11">TX6</strain>
    </source>
</reference>
<dbReference type="InterPro" id="IPR014014">
    <property type="entry name" value="RNA_helicase_DEAD_Q_motif"/>
</dbReference>
<keyword evidence="4" id="KW-0347">Helicase</keyword>
<sequence length="1355" mass="138833">MANLARQGSASLNEGSEDVVIRAANAASAGTPSDSLPASSSASSMATLSTNHSLSHTSVAGAAPPVISRSGTSSPNPAGTIGGHRQHMPPLNLSYEHPGLADRFFHSPVQTPGGGSVTSADPSRSGTPNGGIGLPAHMANEIWRSMHTTSPSFKSAREGSTSSAAWQGLPEAHLNNNQQQQQQQQQQRPQSHPFGTQTEYQQDGQTFLTPRLQLDDHSSPQLNGAHNDPDTNKNSFTQFDPTLPSTQQPSRRQGHGRSDLDAETTPSALAYKTNLPPASGPGPLNSSAGFFPQPIGTRSASSGSAGSAALNAASINMAALNLSADQPGLGISSSNSDPTKNDPSRHSEQQQQPSAGSANMPRQPSQGSGAPLSLQTQAMIQRVGSSGPINSPMLSPAAGSFVSAPSVGVLSPVALAPGQAPFHLPQQQAVHGGGGPSETLAAFDSLARSSPLLGEIIQRLIRLEADVRDLHDKVDASGIGGGPNAAQQRVGLGIDGSAAAGGPDSQQQQLQTEEVRMLRAQVSTLSSSVAQLLANQTQAQMQIRAQMAVSGGNGANAVVPPPPNGPGGMAGAGGMPPPPVAQLRSGMPPTSQLNRGQNLQQQLAGLGLGTPGLPGELSPNPALSIGAVAGTPFGDRSASPMVGGPGPMGGSGTPFNAHAHMLATLDAASNRLSPRPQGGGGNAANRLSWHGPVPPDGSNLSTARTPGSVTSKDERRWSGLGPNSRFGGGGGGGSTTPQLMGSEDGRMRGPPMDMPASGGSANQHGGNASFGTTVTKWEHLNLHPDLLRAIQKYGLGPPNKIQQRSLPFLLGGMDVIAQAPPTQERIAAYVIPALQIVLEAVNPAKGGQGVGAPTPRGPYVLIVSTTVDQATQAQRMAVGLGASLGVRVHIAAAGSIDAKQEAQMLIQASPHIVVGTPAKMCDLWTYLGKQQQQTNANIPAGGEVRFVVLDEVDQLIARNLADYVAGMLRILPMSRSGNVGPGGSALNGPGSGVGRQGGPATSPSYPGGPGSIVSANGSGTNGPNLDRQTAIFSNTVPQDVLNFASSINLRETVRVLVRRDGGGGGAGTVQVGIGHGNNPIMVGPGSTGPGSQPTFQGQSPAIPSAPGGYFNAHGPKNGPGGSATPGTPGIGADPSIMALRGLRQYYLWVPVSGDGGGPNGGFGGQGSHGREMKLDLIGDLLEDMEFGHAVIYCGNPATMEAVTYKLASKGVEAMALHRDMSHHTRNQMMSKFRTSSSMFSNTNFGTPNMTGGPGGFQRGGHPRKALVVCDLAINPKDVHQIPLVLFYDMPRSVDEYKEKVLCAATGGMSRPGVCINVVTASGGPRADIEMLRTLECHLGCKMAELPMDPRQLLSF</sequence>
<evidence type="ECO:0000259" key="8">
    <source>
        <dbReference type="PROSITE" id="PS51192"/>
    </source>
</evidence>
<feature type="region of interest" description="Disordered" evidence="7">
    <location>
        <begin position="981"/>
        <end position="1028"/>
    </location>
</feature>
<dbReference type="GO" id="GO:0005524">
    <property type="term" value="F:ATP binding"/>
    <property type="evidence" value="ECO:0007669"/>
    <property type="project" value="UniProtKB-KW"/>
</dbReference>
<feature type="compositionally biased region" description="Polar residues" evidence="7">
    <location>
        <begin position="1013"/>
        <end position="1028"/>
    </location>
</feature>
<accession>A0AAN6GMH7</accession>
<feature type="compositionally biased region" description="Polar residues" evidence="7">
    <location>
        <begin position="117"/>
        <end position="127"/>
    </location>
</feature>
<dbReference type="Proteomes" id="UP001176517">
    <property type="component" value="Unassembled WGS sequence"/>
</dbReference>
<keyword evidence="12" id="KW-1185">Reference proteome</keyword>
<dbReference type="Gene3D" id="3.40.50.300">
    <property type="entry name" value="P-loop containing nucleotide triphosphate hydrolases"/>
    <property type="match status" value="2"/>
</dbReference>
<evidence type="ECO:0000256" key="6">
    <source>
        <dbReference type="PROSITE-ProRule" id="PRU00552"/>
    </source>
</evidence>
<dbReference type="PANTHER" id="PTHR47958">
    <property type="entry name" value="ATP-DEPENDENT RNA HELICASE DBP3"/>
    <property type="match status" value="1"/>
</dbReference>
<dbReference type="InterPro" id="IPR001650">
    <property type="entry name" value="Helicase_C-like"/>
</dbReference>
<evidence type="ECO:0000259" key="10">
    <source>
        <dbReference type="PROSITE" id="PS51195"/>
    </source>
</evidence>
<dbReference type="GO" id="GO:0016787">
    <property type="term" value="F:hydrolase activity"/>
    <property type="evidence" value="ECO:0007669"/>
    <property type="project" value="UniProtKB-KW"/>
</dbReference>
<dbReference type="Pfam" id="PF00270">
    <property type="entry name" value="DEAD"/>
    <property type="match status" value="1"/>
</dbReference>
<dbReference type="EMBL" id="JAPDMZ010000125">
    <property type="protein sequence ID" value="KAK0548884.1"/>
    <property type="molecule type" value="Genomic_DNA"/>
</dbReference>
<comment type="caution">
    <text evidence="11">The sequence shown here is derived from an EMBL/GenBank/DDBJ whole genome shotgun (WGS) entry which is preliminary data.</text>
</comment>
<dbReference type="EC" id="3.6.4.13" evidence="1"/>
<dbReference type="PROSITE" id="PS51192">
    <property type="entry name" value="HELICASE_ATP_BIND_1"/>
    <property type="match status" value="1"/>
</dbReference>
<feature type="region of interest" description="Disordered" evidence="7">
    <location>
        <begin position="670"/>
        <end position="768"/>
    </location>
</feature>
<feature type="domain" description="Helicase ATP-binding" evidence="8">
    <location>
        <begin position="806"/>
        <end position="1054"/>
    </location>
</feature>
<evidence type="ECO:0000256" key="7">
    <source>
        <dbReference type="SAM" id="MobiDB-lite"/>
    </source>
</evidence>
<dbReference type="InterPro" id="IPR014001">
    <property type="entry name" value="Helicase_ATP-bd"/>
</dbReference>
<evidence type="ECO:0000259" key="9">
    <source>
        <dbReference type="PROSITE" id="PS51194"/>
    </source>
</evidence>
<organism evidence="11 12">
    <name type="scientific">Tilletia horrida</name>
    <dbReference type="NCBI Taxonomy" id="155126"/>
    <lineage>
        <taxon>Eukaryota</taxon>
        <taxon>Fungi</taxon>
        <taxon>Dikarya</taxon>
        <taxon>Basidiomycota</taxon>
        <taxon>Ustilaginomycotina</taxon>
        <taxon>Exobasidiomycetes</taxon>
        <taxon>Tilletiales</taxon>
        <taxon>Tilletiaceae</taxon>
        <taxon>Tilletia</taxon>
    </lineage>
</organism>
<feature type="compositionally biased region" description="Polar residues" evidence="7">
    <location>
        <begin position="759"/>
        <end position="768"/>
    </location>
</feature>
<evidence type="ECO:0000256" key="5">
    <source>
        <dbReference type="ARBA" id="ARBA00022840"/>
    </source>
</evidence>
<feature type="region of interest" description="Disordered" evidence="7">
    <location>
        <begin position="214"/>
        <end position="305"/>
    </location>
</feature>
<protein>
    <recommendedName>
        <fullName evidence="1">RNA helicase</fullName>
        <ecNumber evidence="1">3.6.4.13</ecNumber>
    </recommendedName>
</protein>
<name>A0AAN6GMH7_9BASI</name>
<feature type="region of interest" description="Disordered" evidence="7">
    <location>
        <begin position="326"/>
        <end position="372"/>
    </location>
</feature>
<keyword evidence="3" id="KW-0378">Hydrolase</keyword>
<feature type="region of interest" description="Disordered" evidence="7">
    <location>
        <begin position="28"/>
        <end position="49"/>
    </location>
</feature>
<proteinExistence type="predicted"/>
<feature type="region of interest" description="Disordered" evidence="7">
    <location>
        <begin position="175"/>
        <end position="202"/>
    </location>
</feature>
<feature type="compositionally biased region" description="Polar residues" evidence="7">
    <location>
        <begin position="188"/>
        <end position="202"/>
    </location>
</feature>
<keyword evidence="2" id="KW-0547">Nucleotide-binding</keyword>
<feature type="domain" description="DEAD-box RNA helicase Q" evidence="10">
    <location>
        <begin position="775"/>
        <end position="803"/>
    </location>
</feature>
<feature type="compositionally biased region" description="Gly residues" evidence="7">
    <location>
        <begin position="981"/>
        <end position="997"/>
    </location>
</feature>
<feature type="domain" description="Helicase C-terminal" evidence="9">
    <location>
        <begin position="1176"/>
        <end position="1353"/>
    </location>
</feature>
<dbReference type="PROSITE" id="PS51195">
    <property type="entry name" value="Q_MOTIF"/>
    <property type="match status" value="1"/>
</dbReference>
<feature type="compositionally biased region" description="Basic and acidic residues" evidence="7">
    <location>
        <begin position="339"/>
        <end position="348"/>
    </location>
</feature>
<feature type="compositionally biased region" description="Polar residues" evidence="7">
    <location>
        <begin position="698"/>
        <end position="710"/>
    </location>
</feature>
<feature type="compositionally biased region" description="Polar residues" evidence="7">
    <location>
        <begin position="232"/>
        <end position="251"/>
    </location>
</feature>
<evidence type="ECO:0000313" key="12">
    <source>
        <dbReference type="Proteomes" id="UP001176517"/>
    </source>
</evidence>
<evidence type="ECO:0000256" key="2">
    <source>
        <dbReference type="ARBA" id="ARBA00022741"/>
    </source>
</evidence>
<dbReference type="SUPFAM" id="SSF52540">
    <property type="entry name" value="P-loop containing nucleoside triphosphate hydrolases"/>
    <property type="match status" value="2"/>
</dbReference>
<feature type="compositionally biased region" description="Polar residues" evidence="7">
    <location>
        <begin position="349"/>
        <end position="372"/>
    </location>
</feature>
<evidence type="ECO:0000256" key="1">
    <source>
        <dbReference type="ARBA" id="ARBA00012552"/>
    </source>
</evidence>
<feature type="short sequence motif" description="Q motif" evidence="6">
    <location>
        <begin position="775"/>
        <end position="803"/>
    </location>
</feature>
<evidence type="ECO:0000313" key="11">
    <source>
        <dbReference type="EMBL" id="KAK0548884.1"/>
    </source>
</evidence>